<dbReference type="Proteomes" id="UP000324298">
    <property type="component" value="Unassembled WGS sequence"/>
</dbReference>
<dbReference type="OrthoDB" id="5390075at2"/>
<evidence type="ECO:0000313" key="3">
    <source>
        <dbReference type="Proteomes" id="UP000324298"/>
    </source>
</evidence>
<feature type="chain" id="PRO_5022972399" evidence="1">
    <location>
        <begin position="18"/>
        <end position="707"/>
    </location>
</feature>
<keyword evidence="3" id="KW-1185">Reference proteome</keyword>
<gene>
    <name evidence="2" type="ORF">ET418_07965</name>
</gene>
<accession>A0A5A9XJ83</accession>
<keyword evidence="1" id="KW-0732">Signal</keyword>
<dbReference type="AlphaFoldDB" id="A0A5A9XJ83"/>
<feature type="signal peptide" evidence="1">
    <location>
        <begin position="1"/>
        <end position="17"/>
    </location>
</feature>
<proteinExistence type="predicted"/>
<name>A0A5A9XJ83_9BACT</name>
<evidence type="ECO:0000256" key="1">
    <source>
        <dbReference type="SAM" id="SignalP"/>
    </source>
</evidence>
<comment type="caution">
    <text evidence="2">The sequence shown here is derived from an EMBL/GenBank/DDBJ whole genome shotgun (WGS) entry which is preliminary data.</text>
</comment>
<organism evidence="2 3">
    <name type="scientific">Oryzomonas rubra</name>
    <dbReference type="NCBI Taxonomy" id="2509454"/>
    <lineage>
        <taxon>Bacteria</taxon>
        <taxon>Pseudomonadati</taxon>
        <taxon>Thermodesulfobacteriota</taxon>
        <taxon>Desulfuromonadia</taxon>
        <taxon>Geobacterales</taxon>
        <taxon>Geobacteraceae</taxon>
        <taxon>Oryzomonas</taxon>
    </lineage>
</organism>
<evidence type="ECO:0000313" key="2">
    <source>
        <dbReference type="EMBL" id="KAA0892318.1"/>
    </source>
</evidence>
<protein>
    <submittedName>
        <fullName evidence="2">Uncharacterized protein</fullName>
    </submittedName>
</protein>
<dbReference type="EMBL" id="SRSD01000004">
    <property type="protein sequence ID" value="KAA0892318.1"/>
    <property type="molecule type" value="Genomic_DNA"/>
</dbReference>
<reference evidence="2 3" key="1">
    <citation type="submission" date="2019-04" db="EMBL/GenBank/DDBJ databases">
        <title>Geobacter ruber sp. nov., ferric-reducing bacteria isolated from paddy soil.</title>
        <authorList>
            <person name="Xu Z."/>
            <person name="Masuda Y."/>
            <person name="Itoh H."/>
            <person name="Senoo K."/>
        </authorList>
    </citation>
    <scope>NUCLEOTIDE SEQUENCE [LARGE SCALE GENOMIC DNA]</scope>
    <source>
        <strain evidence="2 3">Red88</strain>
    </source>
</reference>
<sequence>MFCGLVAFTAWPGSCLAASSRPFTIAISVPPSLLDRPTARLAIDDSSALLSRAFPSASIGRAPGGADVVIRLPEVPAPGAPAHAPSPADSSYRWRSTRRRGVTTLKLTASTPEGVACGLYALLQEKLAIRFIHPRETLYPSYRSWPLKPVFTFEGSPRFSNRGFHLHTLHPIELTEPLLNPALPGGFDAVREYIDWLARNGQNTMQFFLLRGIDRTVWIGHAARIVEYAHRRGVRCGVEISLAMLQQQAFQSLVLLRPYPSYTSQVDATLAWLFRVPWDFVTLEPTMGEYLPVLSRLLPGVQRHMEREVVRRYGSRLMFATHVIASDSGAKVRRPLEPTSGILIHTVMCYSVSEPHAPVYGNVNQCFMLDAARDEARRRETWYWPESSYWVGFDSPVPLLLLPYLDSRWSDMDQMARLGVAGHLTFTSGWEWGYWLMDWSIARWSWRFSDDGCPQGNGPLTPLDDLLPDQRLHGLWSEALRLQNRYLKERGLMRYLAALAPFSELPHPFDRPFQPDPGFRYSWLLNAAPRGEAAAVLTGPVADMEAYDVAMSALAERIDARLAHFEAAQGDRFRAPLHVARELNIGLRVTALRARHRALTLRALVAKRPEEGEAPNRSEALLARAAMVRGEALTLVARQEQGYRYPLERIARRTTNLTAYSFGYLYPVSRLFYWEREEEQVRHRRFDAFFMNLWDFRRTLGLGSVFR</sequence>